<comment type="caution">
    <text evidence="2">The sequence shown here is derived from an EMBL/GenBank/DDBJ whole genome shotgun (WGS) entry which is preliminary data.</text>
</comment>
<dbReference type="EMBL" id="CAKOAT010297376">
    <property type="protein sequence ID" value="CAH8360989.1"/>
    <property type="molecule type" value="Genomic_DNA"/>
</dbReference>
<dbReference type="AlphaFoldDB" id="A0ABC8KYH8"/>
<proteinExistence type="predicted"/>
<dbReference type="Proteomes" id="UP001642260">
    <property type="component" value="Unassembled WGS sequence"/>
</dbReference>
<evidence type="ECO:0000313" key="3">
    <source>
        <dbReference type="Proteomes" id="UP001642260"/>
    </source>
</evidence>
<protein>
    <submittedName>
        <fullName evidence="2">Uncharacterized protein</fullName>
    </submittedName>
</protein>
<sequence length="75" mass="8607">MEDEGVSRRRATQLPAERNDESGGSDEESREQGRALRWSNRQSVMRDSKSNVAVQSGTREVHKLSDRRFVLSKFL</sequence>
<reference evidence="2 3" key="1">
    <citation type="submission" date="2022-03" db="EMBL/GenBank/DDBJ databases">
        <authorList>
            <person name="Macdonald S."/>
            <person name="Ahmed S."/>
            <person name="Newling K."/>
        </authorList>
    </citation>
    <scope>NUCLEOTIDE SEQUENCE [LARGE SCALE GENOMIC DNA]</scope>
</reference>
<organism evidence="2 3">
    <name type="scientific">Eruca vesicaria subsp. sativa</name>
    <name type="common">Garden rocket</name>
    <name type="synonym">Eruca sativa</name>
    <dbReference type="NCBI Taxonomy" id="29727"/>
    <lineage>
        <taxon>Eukaryota</taxon>
        <taxon>Viridiplantae</taxon>
        <taxon>Streptophyta</taxon>
        <taxon>Embryophyta</taxon>
        <taxon>Tracheophyta</taxon>
        <taxon>Spermatophyta</taxon>
        <taxon>Magnoliopsida</taxon>
        <taxon>eudicotyledons</taxon>
        <taxon>Gunneridae</taxon>
        <taxon>Pentapetalae</taxon>
        <taxon>rosids</taxon>
        <taxon>malvids</taxon>
        <taxon>Brassicales</taxon>
        <taxon>Brassicaceae</taxon>
        <taxon>Brassiceae</taxon>
        <taxon>Eruca</taxon>
    </lineage>
</organism>
<feature type="region of interest" description="Disordered" evidence="1">
    <location>
        <begin position="1"/>
        <end position="61"/>
    </location>
</feature>
<gene>
    <name evidence="2" type="ORF">ERUC_LOCUS26745</name>
</gene>
<accession>A0ABC8KYH8</accession>
<evidence type="ECO:0000256" key="1">
    <source>
        <dbReference type="SAM" id="MobiDB-lite"/>
    </source>
</evidence>
<evidence type="ECO:0000313" key="2">
    <source>
        <dbReference type="EMBL" id="CAH8360989.1"/>
    </source>
</evidence>
<name>A0ABC8KYH8_ERUVS</name>
<keyword evidence="3" id="KW-1185">Reference proteome</keyword>